<proteinExistence type="predicted"/>
<reference evidence="1 2" key="1">
    <citation type="submission" date="2018-04" db="EMBL/GenBank/DDBJ databases">
        <title>Genomic Encyclopedia of Archaeal and Bacterial Type Strains, Phase II (KMG-II): from individual species to whole genera.</title>
        <authorList>
            <person name="Goeker M."/>
        </authorList>
    </citation>
    <scope>NUCLEOTIDE SEQUENCE [LARGE SCALE GENOMIC DNA]</scope>
    <source>
        <strain evidence="1 2">DSM 18806</strain>
    </source>
</reference>
<dbReference type="RefSeq" id="WP_233436803.1">
    <property type="nucleotide sequence ID" value="NZ_QAOM01000001.1"/>
</dbReference>
<accession>A0A2T5IQY3</accession>
<evidence type="ECO:0000313" key="2">
    <source>
        <dbReference type="Proteomes" id="UP000244161"/>
    </source>
</evidence>
<dbReference type="AlphaFoldDB" id="A0A2T5IQY3"/>
<comment type="caution">
    <text evidence="1">The sequence shown here is derived from an EMBL/GenBank/DDBJ whole genome shotgun (WGS) entry which is preliminary data.</text>
</comment>
<dbReference type="EMBL" id="QAOM01000001">
    <property type="protein sequence ID" value="PTQ86210.1"/>
    <property type="molecule type" value="Genomic_DNA"/>
</dbReference>
<protein>
    <submittedName>
        <fullName evidence="1">Putative small secreted protein</fullName>
    </submittedName>
</protein>
<keyword evidence="2" id="KW-1185">Reference proteome</keyword>
<dbReference type="Proteomes" id="UP000244161">
    <property type="component" value="Unassembled WGS sequence"/>
</dbReference>
<name>A0A2T5IQY3_9LACT</name>
<evidence type="ECO:0000313" key="1">
    <source>
        <dbReference type="EMBL" id="PTQ86210.1"/>
    </source>
</evidence>
<gene>
    <name evidence="1" type="ORF">C8U37_10144</name>
</gene>
<organism evidence="1 2">
    <name type="scientific">Trichococcus patagoniensis</name>
    <dbReference type="NCBI Taxonomy" id="382641"/>
    <lineage>
        <taxon>Bacteria</taxon>
        <taxon>Bacillati</taxon>
        <taxon>Bacillota</taxon>
        <taxon>Bacilli</taxon>
        <taxon>Lactobacillales</taxon>
        <taxon>Carnobacteriaceae</taxon>
        <taxon>Trichococcus</taxon>
    </lineage>
</organism>
<sequence length="117" mass="13156">MMNFLEKCMCKKHKEEILGGILFGAGLVLGSVVTALCYEQKRTVNGDKILENVKKMFLAEAPIEGSWIELHPVPLSRYSSKTDVYYGGISRKEEGVLVQYEFIADAYTGTILDLYKL</sequence>